<comment type="caution">
    <text evidence="2">The sequence shown here is derived from an EMBL/GenBank/DDBJ whole genome shotgun (WGS) entry which is preliminary data.</text>
</comment>
<evidence type="ECO:0000313" key="3">
    <source>
        <dbReference type="Proteomes" id="UP000215506"/>
    </source>
</evidence>
<keyword evidence="3" id="KW-1185">Reference proteome</keyword>
<proteinExistence type="predicted"/>
<dbReference type="GO" id="GO:0070205">
    <property type="term" value="F:2-succinyl-6-hydroxy-2,4-cyclohexadiene-1-carboxylate synthase activity"/>
    <property type="evidence" value="ECO:0007669"/>
    <property type="project" value="UniProtKB-EC"/>
</dbReference>
<gene>
    <name evidence="2" type="primary">menH_6</name>
    <name evidence="2" type="ORF">B7C42_08072</name>
</gene>
<evidence type="ECO:0000313" key="2">
    <source>
        <dbReference type="EMBL" id="OXR39860.1"/>
    </source>
</evidence>
<dbReference type="PANTHER" id="PTHR43433:SF5">
    <property type="entry name" value="AB HYDROLASE-1 DOMAIN-CONTAINING PROTEIN"/>
    <property type="match status" value="1"/>
</dbReference>
<feature type="domain" description="AB hydrolase-1" evidence="1">
    <location>
        <begin position="34"/>
        <end position="263"/>
    </location>
</feature>
<dbReference type="RefSeq" id="WP_094028409.1">
    <property type="nucleotide sequence ID" value="NZ_NGAF01000056.1"/>
</dbReference>
<name>A0A231GTB3_9NOCA</name>
<dbReference type="EMBL" id="NGAF01000056">
    <property type="protein sequence ID" value="OXR39860.1"/>
    <property type="molecule type" value="Genomic_DNA"/>
</dbReference>
<reference evidence="2 3" key="1">
    <citation type="submission" date="2017-07" db="EMBL/GenBank/DDBJ databases">
        <title>First draft Genome Sequence of Nocardia cerradoensis isolated from human infection.</title>
        <authorList>
            <person name="Carrasco G."/>
        </authorList>
    </citation>
    <scope>NUCLEOTIDE SEQUENCE [LARGE SCALE GENOMIC DNA]</scope>
    <source>
        <strain evidence="2 3">CNM20130759</strain>
    </source>
</reference>
<keyword evidence="2" id="KW-0456">Lyase</keyword>
<dbReference type="Proteomes" id="UP000215506">
    <property type="component" value="Unassembled WGS sequence"/>
</dbReference>
<dbReference type="EC" id="4.2.99.20" evidence="2"/>
<dbReference type="AlphaFoldDB" id="A0A231GTB3"/>
<dbReference type="InterPro" id="IPR029058">
    <property type="entry name" value="AB_hydrolase_fold"/>
</dbReference>
<evidence type="ECO:0000259" key="1">
    <source>
        <dbReference type="Pfam" id="PF12697"/>
    </source>
</evidence>
<dbReference type="Pfam" id="PF12697">
    <property type="entry name" value="Abhydrolase_6"/>
    <property type="match status" value="1"/>
</dbReference>
<accession>A0A231GTB3</accession>
<organism evidence="2 3">
    <name type="scientific">Nocardia cerradoensis</name>
    <dbReference type="NCBI Taxonomy" id="85688"/>
    <lineage>
        <taxon>Bacteria</taxon>
        <taxon>Bacillati</taxon>
        <taxon>Actinomycetota</taxon>
        <taxon>Actinomycetes</taxon>
        <taxon>Mycobacteriales</taxon>
        <taxon>Nocardiaceae</taxon>
        <taxon>Nocardia</taxon>
    </lineage>
</organism>
<dbReference type="Gene3D" id="3.40.50.1820">
    <property type="entry name" value="alpha/beta hydrolase"/>
    <property type="match status" value="1"/>
</dbReference>
<protein>
    <submittedName>
        <fullName evidence="2">2-succinyl-6-hydroxy-2, 4-cyclohexadiene-1-carboxylate synthase</fullName>
        <ecNumber evidence="2">4.2.99.20</ecNumber>
    </submittedName>
</protein>
<sequence length="298" mass="32183">MMTHSDPHVLTIGTDDGVRLAATRLGRSASAATLVYVHALGHERGFWSPLAGRVHQQLSGAVTQIVYDQRGHGESGKPAPRQITTLRRLAEDLDTVLAHASGPVVLVAHSTAAQLVYAYATIHREPADRLGGLVLFNAISESLALPRYLHTWPKRLIWLRRHRSLDAVTAAGEAMLAYRLGRTGHLFAPNAGAHPRVTIDILGTHLGFGLHVKAAEALSRIPAVVLAGERDTVVPLQHAVGLADALRADYDIVAGAGHHLPRTHLERATDTITTIVDHALRLHLERPAHAAENERGRA</sequence>
<dbReference type="SUPFAM" id="SSF53474">
    <property type="entry name" value="alpha/beta-Hydrolases"/>
    <property type="match status" value="1"/>
</dbReference>
<dbReference type="PANTHER" id="PTHR43433">
    <property type="entry name" value="HYDROLASE, ALPHA/BETA FOLD FAMILY PROTEIN"/>
    <property type="match status" value="1"/>
</dbReference>
<dbReference type="InterPro" id="IPR000073">
    <property type="entry name" value="AB_hydrolase_1"/>
</dbReference>
<dbReference type="InterPro" id="IPR050471">
    <property type="entry name" value="AB_hydrolase"/>
</dbReference>